<name>A0A109LFN9_PSEFL</name>
<dbReference type="PATRIC" id="fig|294.194.peg.4318"/>
<dbReference type="Proteomes" id="UP000061348">
    <property type="component" value="Unassembled WGS sequence"/>
</dbReference>
<comment type="caution">
    <text evidence="2">The sequence shown here is derived from an EMBL/GenBank/DDBJ whole genome shotgun (WGS) entry which is preliminary data.</text>
</comment>
<feature type="region of interest" description="Disordered" evidence="1">
    <location>
        <begin position="1"/>
        <end position="41"/>
    </location>
</feature>
<reference evidence="2 3" key="1">
    <citation type="submission" date="2015-05" db="EMBL/GenBank/DDBJ databases">
        <title>A genomic and transcriptomic approach to investigate the blue pigment phenotype in Pseudomonas fluorescens.</title>
        <authorList>
            <person name="Andreani N.A."/>
            <person name="Cardazzo B."/>
        </authorList>
    </citation>
    <scope>NUCLEOTIDE SEQUENCE [LARGE SCALE GENOMIC DNA]</scope>
    <source>
        <strain evidence="2 3">Ps_22</strain>
    </source>
</reference>
<dbReference type="AlphaFoldDB" id="A0A109LFN9"/>
<feature type="compositionally biased region" description="Polar residues" evidence="1">
    <location>
        <begin position="1"/>
        <end position="28"/>
    </location>
</feature>
<evidence type="ECO:0000313" key="2">
    <source>
        <dbReference type="EMBL" id="KWV86460.1"/>
    </source>
</evidence>
<proteinExistence type="predicted"/>
<organism evidence="2 3">
    <name type="scientific">Pseudomonas fluorescens</name>
    <dbReference type="NCBI Taxonomy" id="294"/>
    <lineage>
        <taxon>Bacteria</taxon>
        <taxon>Pseudomonadati</taxon>
        <taxon>Pseudomonadota</taxon>
        <taxon>Gammaproteobacteria</taxon>
        <taxon>Pseudomonadales</taxon>
        <taxon>Pseudomonadaceae</taxon>
        <taxon>Pseudomonas</taxon>
    </lineage>
</organism>
<accession>A0A109LFN9</accession>
<gene>
    <name evidence="2" type="ORF">PFLmoz3_03893</name>
</gene>
<protein>
    <submittedName>
        <fullName evidence="2">Uncharacterized protein</fullName>
    </submittedName>
</protein>
<sequence length="104" mass="10965">MPLPTSGYQSRSSRAIKPTSPNRSQPSALSARVQASAATPLAQNSALGPGLARKACRRFSRLPSSSTTAPVNAGCLAISWLKLSRRSRRELVPSVVSLTSSTSR</sequence>
<evidence type="ECO:0000313" key="3">
    <source>
        <dbReference type="Proteomes" id="UP000061348"/>
    </source>
</evidence>
<evidence type="ECO:0000256" key="1">
    <source>
        <dbReference type="SAM" id="MobiDB-lite"/>
    </source>
</evidence>
<dbReference type="EMBL" id="LCYA01000093">
    <property type="protein sequence ID" value="KWV86460.1"/>
    <property type="molecule type" value="Genomic_DNA"/>
</dbReference>